<feature type="chain" id="PRO_5043988450" evidence="1">
    <location>
        <begin position="20"/>
        <end position="264"/>
    </location>
</feature>
<evidence type="ECO:0000313" key="3">
    <source>
        <dbReference type="Proteomes" id="UP000735302"/>
    </source>
</evidence>
<proteinExistence type="predicted"/>
<accession>A0AAV4CRM9</accession>
<evidence type="ECO:0000256" key="1">
    <source>
        <dbReference type="SAM" id="SignalP"/>
    </source>
</evidence>
<sequence length="264" mass="28693">MSTALKLCILVLALTLATARPHERQKRQAFRQWWSATRTYIRDVADDLKDGITDVYTWATAATVDEEAEVLLVTGNQTATFGEQLQFQGRRLYSQAQRLRRLIATEINDPENLEKLQDAIDALTEAARDAVKTGQTVLRNSENITRALGDSFDDLSTVVQDSLADVGESVLDIGDSVVDAGKALVLVGASARNTSQEIIEAMQQVMETSDLVVQAGHAIQVVGGHTLSLGQRVLQMGRDVGEVLRQAGRNIYQAAGLGTQDPSS</sequence>
<gene>
    <name evidence="2" type="ORF">PoB_006101100</name>
</gene>
<reference evidence="2 3" key="1">
    <citation type="journal article" date="2021" name="Elife">
        <title>Chloroplast acquisition without the gene transfer in kleptoplastic sea slugs, Plakobranchus ocellatus.</title>
        <authorList>
            <person name="Maeda T."/>
            <person name="Takahashi S."/>
            <person name="Yoshida T."/>
            <person name="Shimamura S."/>
            <person name="Takaki Y."/>
            <person name="Nagai Y."/>
            <person name="Toyoda A."/>
            <person name="Suzuki Y."/>
            <person name="Arimoto A."/>
            <person name="Ishii H."/>
            <person name="Satoh N."/>
            <person name="Nishiyama T."/>
            <person name="Hasebe M."/>
            <person name="Maruyama T."/>
            <person name="Minagawa J."/>
            <person name="Obokata J."/>
            <person name="Shigenobu S."/>
        </authorList>
    </citation>
    <scope>NUCLEOTIDE SEQUENCE [LARGE SCALE GENOMIC DNA]</scope>
</reference>
<comment type="caution">
    <text evidence="2">The sequence shown here is derived from an EMBL/GenBank/DDBJ whole genome shotgun (WGS) entry which is preliminary data.</text>
</comment>
<dbReference type="EMBL" id="BLXT01006904">
    <property type="protein sequence ID" value="GFO34506.1"/>
    <property type="molecule type" value="Genomic_DNA"/>
</dbReference>
<name>A0AAV4CRM9_9GAST</name>
<evidence type="ECO:0000313" key="2">
    <source>
        <dbReference type="EMBL" id="GFO34506.1"/>
    </source>
</evidence>
<keyword evidence="1" id="KW-0732">Signal</keyword>
<organism evidence="2 3">
    <name type="scientific">Plakobranchus ocellatus</name>
    <dbReference type="NCBI Taxonomy" id="259542"/>
    <lineage>
        <taxon>Eukaryota</taxon>
        <taxon>Metazoa</taxon>
        <taxon>Spiralia</taxon>
        <taxon>Lophotrochozoa</taxon>
        <taxon>Mollusca</taxon>
        <taxon>Gastropoda</taxon>
        <taxon>Heterobranchia</taxon>
        <taxon>Euthyneura</taxon>
        <taxon>Panpulmonata</taxon>
        <taxon>Sacoglossa</taxon>
        <taxon>Placobranchoidea</taxon>
        <taxon>Plakobranchidae</taxon>
        <taxon>Plakobranchus</taxon>
    </lineage>
</organism>
<keyword evidence="3" id="KW-1185">Reference proteome</keyword>
<dbReference type="AlphaFoldDB" id="A0AAV4CRM9"/>
<feature type="signal peptide" evidence="1">
    <location>
        <begin position="1"/>
        <end position="19"/>
    </location>
</feature>
<dbReference type="Proteomes" id="UP000735302">
    <property type="component" value="Unassembled WGS sequence"/>
</dbReference>
<protein>
    <submittedName>
        <fullName evidence="2">Uncharacterized protein</fullName>
    </submittedName>
</protein>